<feature type="transmembrane region" description="Helical" evidence="1">
    <location>
        <begin position="33"/>
        <end position="58"/>
    </location>
</feature>
<feature type="transmembrane region" description="Helical" evidence="1">
    <location>
        <begin position="64"/>
        <end position="85"/>
    </location>
</feature>
<sequence length="95" mass="10911">MKVVKKFLNRKISEAILLFDLQQFNNYEKLKSIVTLLFMFVMGIALNLILTGILFEVIDNSTLNVYEILFNQIVISVLVFLSGYSSQCVKIAKMK</sequence>
<protein>
    <submittedName>
        <fullName evidence="2">Uncharacterized protein</fullName>
    </submittedName>
</protein>
<dbReference type="AlphaFoldDB" id="A0A4Q7AIK3"/>
<keyword evidence="3" id="KW-1185">Reference proteome</keyword>
<keyword evidence="1" id="KW-0472">Membrane</keyword>
<dbReference type="Proteomes" id="UP000293863">
    <property type="component" value="Unassembled WGS sequence"/>
</dbReference>
<name>A0A4Q7AIK3_9GAMM</name>
<keyword evidence="1" id="KW-1133">Transmembrane helix</keyword>
<organism evidence="2 3">
    <name type="scientific">Acinetobacter wuhouensis</name>
    <dbReference type="NCBI Taxonomy" id="1879050"/>
    <lineage>
        <taxon>Bacteria</taxon>
        <taxon>Pseudomonadati</taxon>
        <taxon>Pseudomonadota</taxon>
        <taxon>Gammaproteobacteria</taxon>
        <taxon>Moraxellales</taxon>
        <taxon>Moraxellaceae</taxon>
        <taxon>Acinetobacter</taxon>
    </lineage>
</organism>
<reference evidence="2 3" key="1">
    <citation type="submission" date="2019-02" db="EMBL/GenBank/DDBJ databases">
        <title>The Batch Genome Submission of Acinetobacter spp. strains.</title>
        <authorList>
            <person name="Qin J."/>
            <person name="Hu Y."/>
            <person name="Ye H."/>
            <person name="Wei L."/>
            <person name="Feng Y."/>
            <person name="Zong Z."/>
        </authorList>
    </citation>
    <scope>NUCLEOTIDE SEQUENCE [LARGE SCALE GENOMIC DNA]</scope>
    <source>
        <strain evidence="2 3">WCHAW060049</strain>
    </source>
</reference>
<evidence type="ECO:0000313" key="2">
    <source>
        <dbReference type="EMBL" id="RZG48057.1"/>
    </source>
</evidence>
<evidence type="ECO:0000313" key="3">
    <source>
        <dbReference type="Proteomes" id="UP000293863"/>
    </source>
</evidence>
<gene>
    <name evidence="2" type="ORF">EXU28_04625</name>
</gene>
<dbReference type="EMBL" id="SGSQ01000005">
    <property type="protein sequence ID" value="RZG48057.1"/>
    <property type="molecule type" value="Genomic_DNA"/>
</dbReference>
<dbReference type="RefSeq" id="WP_130168153.1">
    <property type="nucleotide sequence ID" value="NZ_SGSQ01000005.1"/>
</dbReference>
<accession>A0A4Q7AIK3</accession>
<comment type="caution">
    <text evidence="2">The sequence shown here is derived from an EMBL/GenBank/DDBJ whole genome shotgun (WGS) entry which is preliminary data.</text>
</comment>
<evidence type="ECO:0000256" key="1">
    <source>
        <dbReference type="SAM" id="Phobius"/>
    </source>
</evidence>
<keyword evidence="1" id="KW-0812">Transmembrane</keyword>
<proteinExistence type="predicted"/>